<dbReference type="OrthoDB" id="9973935at2759"/>
<comment type="subcellular location">
    <subcellularLocation>
        <location evidence="1">Cytoplasm</location>
    </subcellularLocation>
</comment>
<feature type="domain" description="Aminoglycoside phosphotransferase" evidence="10">
    <location>
        <begin position="53"/>
        <end position="292"/>
    </location>
</feature>
<keyword evidence="4" id="KW-0808">Transferase</keyword>
<keyword evidence="3" id="KW-0963">Cytoplasm</keyword>
<dbReference type="AlphaFoldDB" id="A0A6P8YJ76"/>
<evidence type="ECO:0000313" key="12">
    <source>
        <dbReference type="RefSeq" id="XP_034239878.1"/>
    </source>
</evidence>
<evidence type="ECO:0000256" key="9">
    <source>
        <dbReference type="ARBA" id="ARBA00040505"/>
    </source>
</evidence>
<sequence>MADDALDAMEKPIVDAALALELASRLYGFAGGAITEMVGYDDKNFWLRPSDVTDNPNVKSVAPDGYTLKVTNSLDSRNQDFIDGQNRLLAFLAENGVKCPRPVRNKQGNMHSMEHLREDGPGHAVRLLEFVPGNILGKVPWQRSFPLHVGRELAKITNLMDEIDIPGIKCRTTEWSLWEAPAVMKHLEHVKDPVRKIIVEEVLVAFQRDTEAHKEALQEESGLIHGDYNQYNIVVQRAAEAGEWAVAGVLDLGDCHWAPRLFDVALAGAYMGITSGDLDAVGQVLQGYSEHRPVPAHWVSLLKVCVCARLCQSLVLGLQSHAMDPQNTYVLDSQENGWPLLQTLWRMPHGSIEQQWQEKIKS</sequence>
<evidence type="ECO:0000256" key="1">
    <source>
        <dbReference type="ARBA" id="ARBA00004496"/>
    </source>
</evidence>
<dbReference type="InterPro" id="IPR002575">
    <property type="entry name" value="Aminoglycoside_PTrfase"/>
</dbReference>
<organism evidence="12">
    <name type="scientific">Thrips palmi</name>
    <name type="common">Melon thrips</name>
    <dbReference type="NCBI Taxonomy" id="161013"/>
    <lineage>
        <taxon>Eukaryota</taxon>
        <taxon>Metazoa</taxon>
        <taxon>Ecdysozoa</taxon>
        <taxon>Arthropoda</taxon>
        <taxon>Hexapoda</taxon>
        <taxon>Insecta</taxon>
        <taxon>Pterygota</taxon>
        <taxon>Neoptera</taxon>
        <taxon>Paraneoptera</taxon>
        <taxon>Thysanoptera</taxon>
        <taxon>Terebrantia</taxon>
        <taxon>Thripoidea</taxon>
        <taxon>Thripidae</taxon>
        <taxon>Thrips</taxon>
    </lineage>
</organism>
<accession>A0A6P8YJ76</accession>
<dbReference type="SUPFAM" id="SSF56112">
    <property type="entry name" value="Protein kinase-like (PK-like)"/>
    <property type="match status" value="1"/>
</dbReference>
<comment type="similarity">
    <text evidence="2">Belongs to the aminoglycoside phosphotransferase family.</text>
</comment>
<evidence type="ECO:0000256" key="3">
    <source>
        <dbReference type="ARBA" id="ARBA00022490"/>
    </source>
</evidence>
<dbReference type="GeneID" id="117644479"/>
<dbReference type="InterPro" id="IPR050249">
    <property type="entry name" value="Pseudomonas-type_ThrB"/>
</dbReference>
<keyword evidence="11" id="KW-1185">Reference proteome</keyword>
<dbReference type="GO" id="GO:0047992">
    <property type="term" value="F:hydroxylysine kinase activity"/>
    <property type="evidence" value="ECO:0007669"/>
    <property type="project" value="UniProtKB-EC"/>
</dbReference>
<dbReference type="PANTHER" id="PTHR21064:SF1">
    <property type="entry name" value="HYDROXYLYSINE KINASE"/>
    <property type="match status" value="1"/>
</dbReference>
<dbReference type="Proteomes" id="UP000515158">
    <property type="component" value="Unplaced"/>
</dbReference>
<evidence type="ECO:0000256" key="6">
    <source>
        <dbReference type="ARBA" id="ARBA00036820"/>
    </source>
</evidence>
<dbReference type="InterPro" id="IPR011009">
    <property type="entry name" value="Kinase-like_dom_sf"/>
</dbReference>
<dbReference type="RefSeq" id="XP_034239878.1">
    <property type="nucleotide sequence ID" value="XM_034383987.1"/>
</dbReference>
<dbReference type="PANTHER" id="PTHR21064">
    <property type="entry name" value="AMINOGLYCOSIDE PHOSPHOTRANSFERASE DOMAIN-CONTAINING PROTEIN-RELATED"/>
    <property type="match status" value="1"/>
</dbReference>
<evidence type="ECO:0000256" key="4">
    <source>
        <dbReference type="ARBA" id="ARBA00022679"/>
    </source>
</evidence>
<dbReference type="KEGG" id="tpal:117644479"/>
<protein>
    <recommendedName>
        <fullName evidence="9">Hydroxylysine kinase</fullName>
        <ecNumber evidence="8">2.7.1.81</ecNumber>
    </recommendedName>
</protein>
<comment type="catalytic activity">
    <reaction evidence="6">
        <text>(5R)-5-hydroxy-L-lysine + GTP = (5R)-5-phosphooxy-L-lysine + GDP + H(+)</text>
        <dbReference type="Rhea" id="RHEA:19049"/>
        <dbReference type="ChEBI" id="CHEBI:15378"/>
        <dbReference type="ChEBI" id="CHEBI:37565"/>
        <dbReference type="ChEBI" id="CHEBI:57882"/>
        <dbReference type="ChEBI" id="CHEBI:58189"/>
        <dbReference type="ChEBI" id="CHEBI:58357"/>
        <dbReference type="EC" id="2.7.1.81"/>
    </reaction>
</comment>
<evidence type="ECO:0000256" key="8">
    <source>
        <dbReference type="ARBA" id="ARBA00038873"/>
    </source>
</evidence>
<dbReference type="InParanoid" id="A0A6P8YJ76"/>
<dbReference type="FunCoup" id="A0A6P8YJ76">
    <property type="interactions" value="154"/>
</dbReference>
<name>A0A6P8YJ76_THRPL</name>
<evidence type="ECO:0000256" key="7">
    <source>
        <dbReference type="ARBA" id="ARBA00037368"/>
    </source>
</evidence>
<evidence type="ECO:0000256" key="2">
    <source>
        <dbReference type="ARBA" id="ARBA00006219"/>
    </source>
</evidence>
<dbReference type="Gene3D" id="3.90.1200.10">
    <property type="match status" value="1"/>
</dbReference>
<dbReference type="EC" id="2.7.1.81" evidence="8"/>
<comment type="function">
    <text evidence="7">Catalyzes the GTP-dependent phosphorylation of 5-hydroxy-L-lysine.</text>
</comment>
<evidence type="ECO:0000256" key="5">
    <source>
        <dbReference type="ARBA" id="ARBA00022777"/>
    </source>
</evidence>
<keyword evidence="5 12" id="KW-0418">Kinase</keyword>
<reference evidence="12" key="1">
    <citation type="submission" date="2025-08" db="UniProtKB">
        <authorList>
            <consortium name="RefSeq"/>
        </authorList>
    </citation>
    <scope>IDENTIFICATION</scope>
    <source>
        <tissue evidence="12">Total insect</tissue>
    </source>
</reference>
<evidence type="ECO:0000313" key="11">
    <source>
        <dbReference type="Proteomes" id="UP000515158"/>
    </source>
</evidence>
<dbReference type="GO" id="GO:0005737">
    <property type="term" value="C:cytoplasm"/>
    <property type="evidence" value="ECO:0007669"/>
    <property type="project" value="UniProtKB-SubCell"/>
</dbReference>
<proteinExistence type="inferred from homology"/>
<dbReference type="Pfam" id="PF01636">
    <property type="entry name" value="APH"/>
    <property type="match status" value="1"/>
</dbReference>
<gene>
    <name evidence="12" type="primary">LOC117644479</name>
</gene>
<evidence type="ECO:0000259" key="10">
    <source>
        <dbReference type="Pfam" id="PF01636"/>
    </source>
</evidence>